<dbReference type="EC" id="5.2.1.8" evidence="1"/>
<organism evidence="5 6">
    <name type="scientific">Candidatus Dojkabacteria bacterium</name>
    <dbReference type="NCBI Taxonomy" id="2099670"/>
    <lineage>
        <taxon>Bacteria</taxon>
        <taxon>Candidatus Dojkabacteria</taxon>
    </lineage>
</organism>
<dbReference type="InterPro" id="IPR044666">
    <property type="entry name" value="Cyclophilin_A-like"/>
</dbReference>
<proteinExistence type="predicted"/>
<dbReference type="InterPro" id="IPR002130">
    <property type="entry name" value="Cyclophilin-type_PPIase_dom"/>
</dbReference>
<keyword evidence="3" id="KW-0413">Isomerase</keyword>
<keyword evidence="2" id="KW-0697">Rotamase</keyword>
<dbReference type="AlphaFoldDB" id="A0A3M0Z3D2"/>
<evidence type="ECO:0000313" key="5">
    <source>
        <dbReference type="EMBL" id="RMD76628.1"/>
    </source>
</evidence>
<comment type="caution">
    <text evidence="5">The sequence shown here is derived from an EMBL/GenBank/DDBJ whole genome shotgun (WGS) entry which is preliminary data.</text>
</comment>
<dbReference type="EMBL" id="RFKV01000117">
    <property type="protein sequence ID" value="RMD76628.1"/>
    <property type="molecule type" value="Genomic_DNA"/>
</dbReference>
<dbReference type="Proteomes" id="UP000269410">
    <property type="component" value="Unassembled WGS sequence"/>
</dbReference>
<sequence>MGLVRRGFYYGLSFLRLFLRKVECFLIQTGDPLTFDLGMSNLCGTRGSSFKFDNERVTIPYQRGIVAIANSGQNNNVSQYFTINDYPLDPVYSILGKVIMGMDVVDKLQVDDKILKVETLDK</sequence>
<reference evidence="5 6" key="1">
    <citation type="submission" date="2018-10" db="EMBL/GenBank/DDBJ databases">
        <title>Thermophilic Lithotrophy and Phototrophy in an Intertidal, Iron-rich, Geothermal Spring.</title>
        <authorList>
            <person name="Ward L.M."/>
            <person name="Idei A."/>
            <person name="Nakagawa M."/>
            <person name="Ueno Y."/>
            <person name="Fischer W."/>
            <person name="Mcglynn S.E."/>
        </authorList>
    </citation>
    <scope>NUCLEOTIDE SEQUENCE [LARGE SCALE GENOMIC DNA]</scope>
    <source>
        <strain evidence="5">J137</strain>
    </source>
</reference>
<dbReference type="GO" id="GO:0003755">
    <property type="term" value="F:peptidyl-prolyl cis-trans isomerase activity"/>
    <property type="evidence" value="ECO:0007669"/>
    <property type="project" value="UniProtKB-KW"/>
</dbReference>
<dbReference type="PANTHER" id="PTHR45625">
    <property type="entry name" value="PEPTIDYL-PROLYL CIS-TRANS ISOMERASE-RELATED"/>
    <property type="match status" value="1"/>
</dbReference>
<dbReference type="Gene3D" id="2.40.100.10">
    <property type="entry name" value="Cyclophilin-like"/>
    <property type="match status" value="1"/>
</dbReference>
<dbReference type="SUPFAM" id="SSF50891">
    <property type="entry name" value="Cyclophilin-like"/>
    <property type="match status" value="1"/>
</dbReference>
<evidence type="ECO:0000313" key="6">
    <source>
        <dbReference type="Proteomes" id="UP000269410"/>
    </source>
</evidence>
<dbReference type="PROSITE" id="PS50072">
    <property type="entry name" value="CSA_PPIASE_2"/>
    <property type="match status" value="1"/>
</dbReference>
<evidence type="ECO:0000256" key="3">
    <source>
        <dbReference type="ARBA" id="ARBA00023235"/>
    </source>
</evidence>
<protein>
    <recommendedName>
        <fullName evidence="1">peptidylprolyl isomerase</fullName>
        <ecNumber evidence="1">5.2.1.8</ecNumber>
    </recommendedName>
</protein>
<feature type="domain" description="PPIase cyclophilin-type" evidence="4">
    <location>
        <begin position="1"/>
        <end position="109"/>
    </location>
</feature>
<gene>
    <name evidence="5" type="ORF">D6810_03395</name>
</gene>
<accession>A0A3M0Z3D2</accession>
<evidence type="ECO:0000259" key="4">
    <source>
        <dbReference type="PROSITE" id="PS50072"/>
    </source>
</evidence>
<dbReference type="Pfam" id="PF00160">
    <property type="entry name" value="Pro_isomerase"/>
    <property type="match status" value="1"/>
</dbReference>
<dbReference type="InterPro" id="IPR029000">
    <property type="entry name" value="Cyclophilin-like_dom_sf"/>
</dbReference>
<dbReference type="PANTHER" id="PTHR45625:SF4">
    <property type="entry name" value="PEPTIDYLPROLYL ISOMERASE DOMAIN AND WD REPEAT-CONTAINING PROTEIN 1"/>
    <property type="match status" value="1"/>
</dbReference>
<evidence type="ECO:0000256" key="2">
    <source>
        <dbReference type="ARBA" id="ARBA00023110"/>
    </source>
</evidence>
<name>A0A3M0Z3D2_9BACT</name>
<evidence type="ECO:0000256" key="1">
    <source>
        <dbReference type="ARBA" id="ARBA00013194"/>
    </source>
</evidence>